<evidence type="ECO:0000313" key="6">
    <source>
        <dbReference type="Proteomes" id="UP001248581"/>
    </source>
</evidence>
<evidence type="ECO:0000259" key="4">
    <source>
        <dbReference type="Pfam" id="PF00144"/>
    </source>
</evidence>
<evidence type="ECO:0000256" key="3">
    <source>
        <dbReference type="SAM" id="SignalP"/>
    </source>
</evidence>
<dbReference type="InterPro" id="IPR001466">
    <property type="entry name" value="Beta-lactam-related"/>
</dbReference>
<comment type="subcellular location">
    <subcellularLocation>
        <location evidence="1">Membrane</location>
    </subcellularLocation>
</comment>
<keyword evidence="3" id="KW-0732">Signal</keyword>
<dbReference type="Pfam" id="PF00144">
    <property type="entry name" value="Beta-lactamase"/>
    <property type="match status" value="1"/>
</dbReference>
<dbReference type="InterPro" id="IPR012338">
    <property type="entry name" value="Beta-lactam/transpept-like"/>
</dbReference>
<keyword evidence="5" id="KW-0378">Hydrolase</keyword>
<dbReference type="RefSeq" id="WP_348387958.1">
    <property type="nucleotide sequence ID" value="NZ_CP134146.1"/>
</dbReference>
<sequence length="369" mass="41509">MLIKLVTKLLILVSISNFCFAEQANFDSQKIDKHILKYVEEEDFRGVVLVAKEGKVLFKSAYGNADDSNKTLNTVNNKFLIGSLTKSFTAVTVMKLVDEGKLNLNAPLATYIPKLNTNISKNLTLHLLLKHQSGLPQHLERIVSFEEKDVSSDEILDIINTASLAFTPGKQYQYSNLNYHLAAIAIENVMAKTYAEVLQEKIFIPLNMKNSGVERLSNIPANRSNGYRKGVLGINRDENIVSYALGSGDIYSTVDDLLNWEQSLYSSKLLSEESQKLLFAGESQEFGNYGYGFRIQKYQRASTESKGTLTRHGGSMNGFLSNLHRYTDDKLTVIILANIRSFPIRNLTFELKEIALGLDVGDRNRKRFE</sequence>
<dbReference type="InterPro" id="IPR050491">
    <property type="entry name" value="AmpC-like"/>
</dbReference>
<dbReference type="Gene3D" id="3.40.710.10">
    <property type="entry name" value="DD-peptidase/beta-lactamase superfamily"/>
    <property type="match status" value="1"/>
</dbReference>
<organism evidence="5 6">
    <name type="scientific">Thalassotalea nanhaiensis</name>
    <dbReference type="NCBI Taxonomy" id="3065648"/>
    <lineage>
        <taxon>Bacteria</taxon>
        <taxon>Pseudomonadati</taxon>
        <taxon>Pseudomonadota</taxon>
        <taxon>Gammaproteobacteria</taxon>
        <taxon>Alteromonadales</taxon>
        <taxon>Colwelliaceae</taxon>
        <taxon>Thalassotalea</taxon>
    </lineage>
</organism>
<gene>
    <name evidence="5" type="ORF">RI845_01320</name>
</gene>
<evidence type="ECO:0000313" key="5">
    <source>
        <dbReference type="EMBL" id="WNC68804.1"/>
    </source>
</evidence>
<feature type="domain" description="Beta-lactamase-related" evidence="4">
    <location>
        <begin position="32"/>
        <end position="341"/>
    </location>
</feature>
<accession>A0ABY9TJ01</accession>
<proteinExistence type="predicted"/>
<protein>
    <submittedName>
        <fullName evidence="5">Serine hydrolase domain-containing protein</fullName>
        <ecNumber evidence="5">3.1.1.103</ecNumber>
    </submittedName>
</protein>
<evidence type="ECO:0000256" key="2">
    <source>
        <dbReference type="ARBA" id="ARBA00023136"/>
    </source>
</evidence>
<dbReference type="Proteomes" id="UP001248581">
    <property type="component" value="Chromosome"/>
</dbReference>
<dbReference type="PANTHER" id="PTHR46825">
    <property type="entry name" value="D-ALANYL-D-ALANINE-CARBOXYPEPTIDASE/ENDOPEPTIDASE AMPH"/>
    <property type="match status" value="1"/>
</dbReference>
<dbReference type="EC" id="3.1.1.103" evidence="5"/>
<keyword evidence="2" id="KW-0472">Membrane</keyword>
<feature type="chain" id="PRO_5047038442" evidence="3">
    <location>
        <begin position="22"/>
        <end position="369"/>
    </location>
</feature>
<dbReference type="EMBL" id="CP134146">
    <property type="protein sequence ID" value="WNC68804.1"/>
    <property type="molecule type" value="Genomic_DNA"/>
</dbReference>
<evidence type="ECO:0000256" key="1">
    <source>
        <dbReference type="ARBA" id="ARBA00004370"/>
    </source>
</evidence>
<dbReference type="GO" id="GO:0016787">
    <property type="term" value="F:hydrolase activity"/>
    <property type="evidence" value="ECO:0007669"/>
    <property type="project" value="UniProtKB-KW"/>
</dbReference>
<dbReference type="PANTHER" id="PTHR46825:SF11">
    <property type="entry name" value="PENICILLIN-BINDING PROTEIN 4"/>
    <property type="match status" value="1"/>
</dbReference>
<reference evidence="6" key="1">
    <citation type="submission" date="2023-09" db="EMBL/GenBank/DDBJ databases">
        <authorList>
            <person name="Li S."/>
            <person name="Li X."/>
            <person name="Zhang C."/>
            <person name="Zhao Z."/>
        </authorList>
    </citation>
    <scope>NUCLEOTIDE SEQUENCE [LARGE SCALE GENOMIC DNA]</scope>
    <source>
        <strain evidence="6">SQ345</strain>
    </source>
</reference>
<keyword evidence="6" id="KW-1185">Reference proteome</keyword>
<name>A0ABY9TJ01_9GAMM</name>
<dbReference type="SUPFAM" id="SSF56601">
    <property type="entry name" value="beta-lactamase/transpeptidase-like"/>
    <property type="match status" value="1"/>
</dbReference>
<feature type="signal peptide" evidence="3">
    <location>
        <begin position="1"/>
        <end position="21"/>
    </location>
</feature>